<dbReference type="Gene3D" id="3.30.70.2050">
    <property type="match status" value="1"/>
</dbReference>
<protein>
    <submittedName>
        <fullName evidence="1">Nitrous oxide reductase maturation protein, outer-membrane lipoprotein NosL</fullName>
    </submittedName>
</protein>
<dbReference type="SUPFAM" id="SSF160387">
    <property type="entry name" value="NosL/MerB-like"/>
    <property type="match status" value="1"/>
</dbReference>
<dbReference type="InterPro" id="IPR008719">
    <property type="entry name" value="N2O_reductase_NosL"/>
</dbReference>
<keyword evidence="1" id="KW-0449">Lipoprotein</keyword>
<dbReference type="AlphaFoldDB" id="A0A3B1BNG7"/>
<dbReference type="Gene3D" id="3.30.70.2060">
    <property type="match status" value="1"/>
</dbReference>
<dbReference type="Pfam" id="PF05573">
    <property type="entry name" value="NosL"/>
    <property type="match status" value="1"/>
</dbReference>
<organism evidence="1">
    <name type="scientific">hydrothermal vent metagenome</name>
    <dbReference type="NCBI Taxonomy" id="652676"/>
    <lineage>
        <taxon>unclassified sequences</taxon>
        <taxon>metagenomes</taxon>
        <taxon>ecological metagenomes</taxon>
    </lineage>
</organism>
<gene>
    <name evidence="1" type="ORF">MNBD_GAMMA24-2819</name>
</gene>
<dbReference type="PANTHER" id="PTHR41247:SF1">
    <property type="entry name" value="HTH-TYPE TRANSCRIPTIONAL REPRESSOR YCNK"/>
    <property type="match status" value="1"/>
</dbReference>
<name>A0A3B1BNG7_9ZZZZ</name>
<proteinExistence type="predicted"/>
<evidence type="ECO:0000313" key="1">
    <source>
        <dbReference type="EMBL" id="VAX13018.1"/>
    </source>
</evidence>
<dbReference type="PANTHER" id="PTHR41247">
    <property type="entry name" value="HTH-TYPE TRANSCRIPTIONAL REPRESSOR YCNK"/>
    <property type="match status" value="1"/>
</dbReference>
<reference evidence="1" key="1">
    <citation type="submission" date="2018-06" db="EMBL/GenBank/DDBJ databases">
        <authorList>
            <person name="Zhirakovskaya E."/>
        </authorList>
    </citation>
    <scope>NUCLEOTIDE SEQUENCE</scope>
</reference>
<dbReference type="EMBL" id="UOFZ01000084">
    <property type="protein sequence ID" value="VAX13018.1"/>
    <property type="molecule type" value="Genomic_DNA"/>
</dbReference>
<sequence>MLAEYNVMKRIQLFALLILVFILSACNSDKHDSSHHPAVDINRGDECHLCGMFISRFPGPKGEAYVRDNPQAFKFCSTRDLFSYILQPDVKTIVKEIYVNDMGKTDWQKPAMQANYFTDARTAYYVINQPLKGAMGHTIASFAKKQDAEAFIKKHGGKLLRFNDITLDIVADIQQPPVGHE</sequence>
<accession>A0A3B1BNG7</accession>